<dbReference type="SUPFAM" id="SSF53187">
    <property type="entry name" value="Zn-dependent exopeptidases"/>
    <property type="match status" value="1"/>
</dbReference>
<dbReference type="EMBL" id="JAUHLI010000002">
    <property type="protein sequence ID" value="MEE2000332.1"/>
    <property type="molecule type" value="Genomic_DNA"/>
</dbReference>
<proteinExistence type="predicted"/>
<accession>A0ABU7J1V5</accession>
<comment type="caution">
    <text evidence="1">The sequence shown here is derived from an EMBL/GenBank/DDBJ whole genome shotgun (WGS) entry which is preliminary data.</text>
</comment>
<protein>
    <submittedName>
        <fullName evidence="1">N-formylglutamate amidohydrolase</fullName>
    </submittedName>
</protein>
<reference evidence="1 2" key="1">
    <citation type="submission" date="2023-07" db="EMBL/GenBank/DDBJ databases">
        <title>Alkalimonas sp., MEB108 novel, alkaliphilic bacterium isolated from Lonar Lake, India.</title>
        <authorList>
            <person name="Joshi A."/>
            <person name="Thite S."/>
        </authorList>
    </citation>
    <scope>NUCLEOTIDE SEQUENCE [LARGE SCALE GENOMIC DNA]</scope>
    <source>
        <strain evidence="1 2">MEB108</strain>
    </source>
</reference>
<dbReference type="InterPro" id="IPR007709">
    <property type="entry name" value="N-FG_amidohydro"/>
</dbReference>
<name>A0ABU7J1V5_9GAMM</name>
<dbReference type="Proteomes" id="UP001336314">
    <property type="component" value="Unassembled WGS sequence"/>
</dbReference>
<evidence type="ECO:0000313" key="1">
    <source>
        <dbReference type="EMBL" id="MEE2000332.1"/>
    </source>
</evidence>
<dbReference type="Pfam" id="PF05013">
    <property type="entry name" value="FGase"/>
    <property type="match status" value="1"/>
</dbReference>
<evidence type="ECO:0000313" key="2">
    <source>
        <dbReference type="Proteomes" id="UP001336314"/>
    </source>
</evidence>
<gene>
    <name evidence="1" type="ORF">QWY20_02615</name>
</gene>
<sequence>MSAPSNFTVFPPRTATPLPLVFDSPHSGFELPADFAHQVTLDELKTGWDAFVDELWQPATQLGAWLLAAKASRMYIDLNRAPNDLDPALLAEPWPESLQPSRYSERGMGLIRRFALPGRPLYAAPLSVAAVQQRIRDYYQPYHRQLRTLLQDLHHRYGSVWHIDCHSMKSRGNAMNIDADTARPDIVLGDADGSSCDPDFTDCIQHSFQRLGYSVAVNHPYKGGHCVRAYGKPAQHFHSVQIEINRQLYMDEATFRKNHLFNGFQADLHQVSASIAEFIQAKLAKSDFALPS</sequence>
<organism evidence="1 2">
    <name type="scientific">Alkalimonas cellulosilytica</name>
    <dbReference type="NCBI Taxonomy" id="3058395"/>
    <lineage>
        <taxon>Bacteria</taxon>
        <taxon>Pseudomonadati</taxon>
        <taxon>Pseudomonadota</taxon>
        <taxon>Gammaproteobacteria</taxon>
        <taxon>Alkalimonas</taxon>
    </lineage>
</organism>
<dbReference type="Gene3D" id="3.40.630.40">
    <property type="entry name" value="Zn-dependent exopeptidases"/>
    <property type="match status" value="1"/>
</dbReference>
<keyword evidence="2" id="KW-1185">Reference proteome</keyword>
<dbReference type="RefSeq" id="WP_330127476.1">
    <property type="nucleotide sequence ID" value="NZ_JAUHLI010000002.1"/>
</dbReference>